<dbReference type="EMBL" id="ML210478">
    <property type="protein sequence ID" value="TFK17655.1"/>
    <property type="molecule type" value="Genomic_DNA"/>
</dbReference>
<feature type="transmembrane region" description="Helical" evidence="1">
    <location>
        <begin position="225"/>
        <end position="246"/>
    </location>
</feature>
<gene>
    <name evidence="3" type="ORF">FA15DRAFT_313858</name>
</gene>
<evidence type="ECO:0000313" key="3">
    <source>
        <dbReference type="EMBL" id="TFK17655.1"/>
    </source>
</evidence>
<accession>A0A5C3KC52</accession>
<reference evidence="3 4" key="1">
    <citation type="journal article" date="2019" name="Nat. Ecol. Evol.">
        <title>Megaphylogeny resolves global patterns of mushroom evolution.</title>
        <authorList>
            <person name="Varga T."/>
            <person name="Krizsan K."/>
            <person name="Foldi C."/>
            <person name="Dima B."/>
            <person name="Sanchez-Garcia M."/>
            <person name="Sanchez-Ramirez S."/>
            <person name="Szollosi G.J."/>
            <person name="Szarkandi J.G."/>
            <person name="Papp V."/>
            <person name="Albert L."/>
            <person name="Andreopoulos W."/>
            <person name="Angelini C."/>
            <person name="Antonin V."/>
            <person name="Barry K.W."/>
            <person name="Bougher N.L."/>
            <person name="Buchanan P."/>
            <person name="Buyck B."/>
            <person name="Bense V."/>
            <person name="Catcheside P."/>
            <person name="Chovatia M."/>
            <person name="Cooper J."/>
            <person name="Damon W."/>
            <person name="Desjardin D."/>
            <person name="Finy P."/>
            <person name="Geml J."/>
            <person name="Haridas S."/>
            <person name="Hughes K."/>
            <person name="Justo A."/>
            <person name="Karasinski D."/>
            <person name="Kautmanova I."/>
            <person name="Kiss B."/>
            <person name="Kocsube S."/>
            <person name="Kotiranta H."/>
            <person name="LaButti K.M."/>
            <person name="Lechner B.E."/>
            <person name="Liimatainen K."/>
            <person name="Lipzen A."/>
            <person name="Lukacs Z."/>
            <person name="Mihaltcheva S."/>
            <person name="Morgado L.N."/>
            <person name="Niskanen T."/>
            <person name="Noordeloos M.E."/>
            <person name="Ohm R.A."/>
            <person name="Ortiz-Santana B."/>
            <person name="Ovrebo C."/>
            <person name="Racz N."/>
            <person name="Riley R."/>
            <person name="Savchenko A."/>
            <person name="Shiryaev A."/>
            <person name="Soop K."/>
            <person name="Spirin V."/>
            <person name="Szebenyi C."/>
            <person name="Tomsovsky M."/>
            <person name="Tulloss R.E."/>
            <person name="Uehling J."/>
            <person name="Grigoriev I.V."/>
            <person name="Vagvolgyi C."/>
            <person name="Papp T."/>
            <person name="Martin F.M."/>
            <person name="Miettinen O."/>
            <person name="Hibbett D.S."/>
            <person name="Nagy L.G."/>
        </authorList>
    </citation>
    <scope>NUCLEOTIDE SEQUENCE [LARGE SCALE GENOMIC DNA]</scope>
    <source>
        <strain evidence="3 4">CBS 121175</strain>
    </source>
</reference>
<feature type="transmembrane region" description="Helical" evidence="1">
    <location>
        <begin position="132"/>
        <end position="152"/>
    </location>
</feature>
<evidence type="ECO:0000259" key="2">
    <source>
        <dbReference type="Pfam" id="PF20151"/>
    </source>
</evidence>
<proteinExistence type="predicted"/>
<keyword evidence="1" id="KW-0472">Membrane</keyword>
<feature type="domain" description="DUF6533" evidence="2">
    <location>
        <begin position="30"/>
        <end position="71"/>
    </location>
</feature>
<evidence type="ECO:0000256" key="1">
    <source>
        <dbReference type="SAM" id="Phobius"/>
    </source>
</evidence>
<feature type="transmembrane region" description="Helical" evidence="1">
    <location>
        <begin position="60"/>
        <end position="81"/>
    </location>
</feature>
<keyword evidence="1" id="KW-1133">Transmembrane helix</keyword>
<dbReference type="Pfam" id="PF20151">
    <property type="entry name" value="DUF6533"/>
    <property type="match status" value="1"/>
</dbReference>
<evidence type="ECO:0000313" key="4">
    <source>
        <dbReference type="Proteomes" id="UP000307440"/>
    </source>
</evidence>
<feature type="transmembrane region" description="Helical" evidence="1">
    <location>
        <begin position="184"/>
        <end position="204"/>
    </location>
</feature>
<dbReference type="AlphaFoldDB" id="A0A5C3KC52"/>
<protein>
    <recommendedName>
        <fullName evidence="2">DUF6533 domain-containing protein</fullName>
    </recommendedName>
</protein>
<keyword evidence="1" id="KW-0812">Transmembrane</keyword>
<dbReference type="Proteomes" id="UP000307440">
    <property type="component" value="Unassembled WGS sequence"/>
</dbReference>
<dbReference type="InterPro" id="IPR045340">
    <property type="entry name" value="DUF6533"/>
</dbReference>
<dbReference type="OrthoDB" id="2958007at2759"/>
<keyword evidence="4" id="KW-1185">Reference proteome</keyword>
<organism evidence="3 4">
    <name type="scientific">Coprinopsis marcescibilis</name>
    <name type="common">Agaric fungus</name>
    <name type="synonym">Psathyrella marcescibilis</name>
    <dbReference type="NCBI Taxonomy" id="230819"/>
    <lineage>
        <taxon>Eukaryota</taxon>
        <taxon>Fungi</taxon>
        <taxon>Dikarya</taxon>
        <taxon>Basidiomycota</taxon>
        <taxon>Agaricomycotina</taxon>
        <taxon>Agaricomycetes</taxon>
        <taxon>Agaricomycetidae</taxon>
        <taxon>Agaricales</taxon>
        <taxon>Agaricineae</taxon>
        <taxon>Psathyrellaceae</taxon>
        <taxon>Coprinopsis</taxon>
    </lineage>
</organism>
<dbReference type="STRING" id="230819.A0A5C3KC52"/>
<sequence>MAVDDFTQLPTEALLELIEQKRTTHHAQSALTTLLVADYLHTLPSEVRYIWPAPWSAVKILFLLTRYLAFINLFAGLSYGHSETRTLTAETCHVLLRMECMSVLATVLFAEAILFIRVYALSGRSKLLVRYLIPHFLIVHTTEFILMGYVMMNSLHPINPAVSEHIGCLAIPASPRTVELLSGVYSLFVFSGVVLLSIMIWLCYQNFGHVDMSASNLIAVFVRDGCAYFLVIASQAIANIVISLTVGQGYNIILGE</sequence>
<feature type="transmembrane region" description="Helical" evidence="1">
    <location>
        <begin position="101"/>
        <end position="120"/>
    </location>
</feature>
<name>A0A5C3KC52_COPMA</name>